<dbReference type="FunFam" id="2.60.120.780:FF:000007">
    <property type="entry name" value="E3 SUMO-protein ligase gei-17"/>
    <property type="match status" value="1"/>
</dbReference>
<evidence type="ECO:0000256" key="7">
    <source>
        <dbReference type="ARBA" id="ARBA00022833"/>
    </source>
</evidence>
<dbReference type="EMBL" id="UYRR01031003">
    <property type="protein sequence ID" value="VDK43136.1"/>
    <property type="molecule type" value="Genomic_DNA"/>
</dbReference>
<feature type="compositionally biased region" description="Polar residues" evidence="9">
    <location>
        <begin position="551"/>
        <end position="562"/>
    </location>
</feature>
<evidence type="ECO:0000256" key="2">
    <source>
        <dbReference type="ARBA" id="ARBA00005383"/>
    </source>
</evidence>
<keyword evidence="7" id="KW-0862">Zinc</keyword>
<keyword evidence="13" id="KW-1185">Reference proteome</keyword>
<feature type="domain" description="SP-RING-type" evidence="10">
    <location>
        <begin position="340"/>
        <end position="425"/>
    </location>
</feature>
<dbReference type="InterPro" id="IPR013083">
    <property type="entry name" value="Znf_RING/FYVE/PHD"/>
</dbReference>
<evidence type="ECO:0000313" key="12">
    <source>
        <dbReference type="EMBL" id="VDK43136.1"/>
    </source>
</evidence>
<evidence type="ECO:0000256" key="8">
    <source>
        <dbReference type="PROSITE-ProRule" id="PRU00452"/>
    </source>
</evidence>
<dbReference type="GO" id="GO:0016925">
    <property type="term" value="P:protein sumoylation"/>
    <property type="evidence" value="ECO:0007669"/>
    <property type="project" value="UniProtKB-UniPathway"/>
</dbReference>
<dbReference type="InterPro" id="IPR004181">
    <property type="entry name" value="Znf_MIZ"/>
</dbReference>
<dbReference type="Pfam" id="PF02891">
    <property type="entry name" value="zf-MIZ"/>
    <property type="match status" value="1"/>
</dbReference>
<keyword evidence="5 8" id="KW-0863">Zinc-finger</keyword>
<evidence type="ECO:0000256" key="9">
    <source>
        <dbReference type="SAM" id="MobiDB-lite"/>
    </source>
</evidence>
<sequence>MQQFRVNELHVLLSTFRCPKLGKKHELIQRCIGLLQNSRNQGAVMQKIHEINASRRYHALSTQSSTNSNSSTSSGGQSYQMDAGSSLSGAAAAAAAAAQAAVAAQAAAAHQSLYTPQAIQPNMIQRQPHHFMPSAQPPHSFTSHSLFNRARSLRIVKLPFYDKTKTLLELSELPASSSTIRQTLRSAFKFIVPSDVLRLLNYRNEPAVLPRVEVQMRFFLLDPSKEQADDFPPNCEVKIDNTGVPLPNVIPTNKPNVEPKRPSRPVNITPFVQYHREVDKEHKVLIEWSADRRAWAVGIFVVNRLTSEILLKRLVSNVHARRDLFVTKRAISEKLRDDDEDDGVQMESIKFTLLCPLGRTRMVTPVKGYDCEHLQCFDLMLYLKMNEKRPTWKCAICDKSVTYENLIIDGYFEQVLKKASRNVTEVELLADGEWRPVVEQRDESLSDGADDEIPSKKLRSFAACPLNSHHRISSAPSITAQCNSNSNAAGMCASSSAAAFDDDVIVLGDSDDEVEEVVSASASTAALTNLRLNGAVINNNSSSSSGSMNNTRGLPTYHQQQHSTSSSSSVMFPSADSRSNSVSNQSIICIDLDDSDPTEAAAQMRSESQSSSQSLSKSHNAITTSRSLHSPPITNSNNQYFSLISQQQINVSTAAAAAACVSSATAVSSNQTPPSSAQFFPFYSPPPPPPPTLPSSAAAGIPFIHGLDTTYPVFQDPYNPIIAEQLRNFMASIHQTAGSSRRYN</sequence>
<feature type="compositionally biased region" description="Polar residues" evidence="9">
    <location>
        <begin position="619"/>
        <end position="633"/>
    </location>
</feature>
<feature type="compositionally biased region" description="Low complexity" evidence="9">
    <location>
        <begin position="606"/>
        <end position="618"/>
    </location>
</feature>
<dbReference type="InterPro" id="IPR036361">
    <property type="entry name" value="SAP_dom_sf"/>
</dbReference>
<evidence type="ECO:0000256" key="3">
    <source>
        <dbReference type="ARBA" id="ARBA00022679"/>
    </source>
</evidence>
<feature type="compositionally biased region" description="Low complexity" evidence="9">
    <location>
        <begin position="563"/>
        <end position="577"/>
    </location>
</feature>
<dbReference type="Gene3D" id="3.30.40.10">
    <property type="entry name" value="Zinc/RING finger domain, C3HC4 (zinc finger)"/>
    <property type="match status" value="1"/>
</dbReference>
<evidence type="ECO:0000259" key="11">
    <source>
        <dbReference type="PROSITE" id="PS51466"/>
    </source>
</evidence>
<evidence type="ECO:0000259" key="10">
    <source>
        <dbReference type="PROSITE" id="PS51044"/>
    </source>
</evidence>
<evidence type="ECO:0000313" key="13">
    <source>
        <dbReference type="Proteomes" id="UP000267096"/>
    </source>
</evidence>
<feature type="compositionally biased region" description="Low complexity" evidence="9">
    <location>
        <begin position="61"/>
        <end position="78"/>
    </location>
</feature>
<dbReference type="InterPro" id="IPR023321">
    <property type="entry name" value="PINIT"/>
</dbReference>
<dbReference type="OrthoDB" id="5875376at2759"/>
<dbReference type="GO" id="GO:0003712">
    <property type="term" value="F:transcription coregulator activity"/>
    <property type="evidence" value="ECO:0007669"/>
    <property type="project" value="TreeGrafter"/>
</dbReference>
<keyword evidence="3" id="KW-0808">Transferase</keyword>
<dbReference type="AlphaFoldDB" id="A0A3P6PTZ5"/>
<dbReference type="SUPFAM" id="SSF68906">
    <property type="entry name" value="SAP domain"/>
    <property type="match status" value="1"/>
</dbReference>
<evidence type="ECO:0000256" key="5">
    <source>
        <dbReference type="ARBA" id="ARBA00022771"/>
    </source>
</evidence>
<dbReference type="Proteomes" id="UP000267096">
    <property type="component" value="Unassembled WGS sequence"/>
</dbReference>
<dbReference type="GO" id="GO:0008270">
    <property type="term" value="F:zinc ion binding"/>
    <property type="evidence" value="ECO:0007669"/>
    <property type="project" value="UniProtKB-KW"/>
</dbReference>
<feature type="domain" description="PINIT" evidence="11">
    <location>
        <begin position="138"/>
        <end position="305"/>
    </location>
</feature>
<comment type="similarity">
    <text evidence="2">Belongs to the PIAS family.</text>
</comment>
<dbReference type="PANTHER" id="PTHR10782">
    <property type="entry name" value="ZINC FINGER MIZ DOMAIN-CONTAINING PROTEIN"/>
    <property type="match status" value="1"/>
</dbReference>
<name>A0A3P6PTZ5_ANISI</name>
<dbReference type="InterPro" id="IPR038654">
    <property type="entry name" value="PINIT_sf"/>
</dbReference>
<dbReference type="Gene3D" id="1.10.720.30">
    <property type="entry name" value="SAP domain"/>
    <property type="match status" value="1"/>
</dbReference>
<dbReference type="GO" id="GO:0000785">
    <property type="term" value="C:chromatin"/>
    <property type="evidence" value="ECO:0007669"/>
    <property type="project" value="TreeGrafter"/>
</dbReference>
<keyword evidence="4" id="KW-0479">Metal-binding</keyword>
<dbReference type="Gene3D" id="2.60.120.780">
    <property type="entry name" value="PINIT domain"/>
    <property type="match status" value="1"/>
</dbReference>
<accession>A0A3P6PTZ5</accession>
<proteinExistence type="inferred from homology"/>
<keyword evidence="6" id="KW-0833">Ubl conjugation pathway</keyword>
<dbReference type="Pfam" id="PF14324">
    <property type="entry name" value="PINIT"/>
    <property type="match status" value="1"/>
</dbReference>
<comment type="pathway">
    <text evidence="1">Protein modification; protein sumoylation.</text>
</comment>
<feature type="compositionally biased region" description="Low complexity" evidence="9">
    <location>
        <begin position="541"/>
        <end position="550"/>
    </location>
</feature>
<gene>
    <name evidence="12" type="ORF">ASIM_LOCUS10536</name>
</gene>
<dbReference type="CDD" id="cd16650">
    <property type="entry name" value="SP-RING_PIAS-like"/>
    <property type="match status" value="1"/>
</dbReference>
<evidence type="ECO:0000256" key="6">
    <source>
        <dbReference type="ARBA" id="ARBA00022786"/>
    </source>
</evidence>
<dbReference type="PROSITE" id="PS51466">
    <property type="entry name" value="PINIT"/>
    <property type="match status" value="1"/>
</dbReference>
<organism evidence="12 13">
    <name type="scientific">Anisakis simplex</name>
    <name type="common">Herring worm</name>
    <dbReference type="NCBI Taxonomy" id="6269"/>
    <lineage>
        <taxon>Eukaryota</taxon>
        <taxon>Metazoa</taxon>
        <taxon>Ecdysozoa</taxon>
        <taxon>Nematoda</taxon>
        <taxon>Chromadorea</taxon>
        <taxon>Rhabditida</taxon>
        <taxon>Spirurina</taxon>
        <taxon>Ascaridomorpha</taxon>
        <taxon>Ascaridoidea</taxon>
        <taxon>Anisakidae</taxon>
        <taxon>Anisakis</taxon>
        <taxon>Anisakis simplex complex</taxon>
    </lineage>
</organism>
<dbReference type="GO" id="GO:0006357">
    <property type="term" value="P:regulation of transcription by RNA polymerase II"/>
    <property type="evidence" value="ECO:0007669"/>
    <property type="project" value="TreeGrafter"/>
</dbReference>
<dbReference type="UniPathway" id="UPA00886"/>
<protein>
    <submittedName>
        <fullName evidence="12">Uncharacterized protein</fullName>
    </submittedName>
</protein>
<feature type="region of interest" description="Disordered" evidence="9">
    <location>
        <begin position="597"/>
        <end position="633"/>
    </location>
</feature>
<dbReference type="GO" id="GO:0061665">
    <property type="term" value="F:SUMO ligase activity"/>
    <property type="evidence" value="ECO:0007669"/>
    <property type="project" value="TreeGrafter"/>
</dbReference>
<feature type="region of interest" description="Disordered" evidence="9">
    <location>
        <begin position="541"/>
        <end position="580"/>
    </location>
</feature>
<feature type="region of interest" description="Disordered" evidence="9">
    <location>
        <begin position="59"/>
        <end position="81"/>
    </location>
</feature>
<evidence type="ECO:0000256" key="1">
    <source>
        <dbReference type="ARBA" id="ARBA00004718"/>
    </source>
</evidence>
<evidence type="ECO:0000256" key="4">
    <source>
        <dbReference type="ARBA" id="ARBA00022723"/>
    </source>
</evidence>
<reference evidence="12 13" key="1">
    <citation type="submission" date="2018-11" db="EMBL/GenBank/DDBJ databases">
        <authorList>
            <consortium name="Pathogen Informatics"/>
        </authorList>
    </citation>
    <scope>NUCLEOTIDE SEQUENCE [LARGE SCALE GENOMIC DNA]</scope>
</reference>
<dbReference type="PROSITE" id="PS51044">
    <property type="entry name" value="ZF_SP_RING"/>
    <property type="match status" value="1"/>
</dbReference>
<dbReference type="PANTHER" id="PTHR10782:SF94">
    <property type="entry name" value="SUPPRESSOR OF VARIEGATION 2-10, ISOFORM I"/>
    <property type="match status" value="1"/>
</dbReference>